<sequence length="441" mass="49938">MHDAGKRLVLGIKGVFCLFSCALLSADETPLIINKAKELVTLGNWSQAVNILLPQELEYAGNPEFDFLLGTALRNNKQSSIAVQVLQRAIDTQPNFNAARFQLACALYEVGDYQRAKFHFELLQQLEPSNPWQMSISRYLQAISIAGRAYQPYLSSYVSLGAGYDSNANAATSDSSFLGFTLATDTVEVDSSFALLAGGVFLSYPLDPYWKLTTSANISTRSNTHAHFVDANRADLSINIDRITDFGRVYSRLTGFYTQLDSRFNHRRGIFDLGTDYNLSSQIVLNLNAQLQNKRFHKSLEVRDANSIGMTLGLIYRYANDFDQTAINLGAFQDDADLTTSPYSNQQYQFQLFSRHSISDRSFWQIQALAIQVDYDDDNLFFGEQREDERYMLSASYHLLEFTSPKWQLSVQLDLIDNRSNIAIYAYDKTQIGFNLKRTFD</sequence>
<dbReference type="Proteomes" id="UP000030341">
    <property type="component" value="Chromosome 2"/>
</dbReference>
<protein>
    <submittedName>
        <fullName evidence="1">Uncharacterized protein</fullName>
    </submittedName>
</protein>
<name>A0A0A7EK50_9GAMM</name>
<dbReference type="Gene3D" id="1.25.40.10">
    <property type="entry name" value="Tetratricopeptide repeat domain"/>
    <property type="match status" value="1"/>
</dbReference>
<organism evidence="1 2">
    <name type="scientific">Pseudoalteromonas piratica</name>
    <dbReference type="NCBI Taxonomy" id="1348114"/>
    <lineage>
        <taxon>Bacteria</taxon>
        <taxon>Pseudomonadati</taxon>
        <taxon>Pseudomonadota</taxon>
        <taxon>Gammaproteobacteria</taxon>
        <taxon>Alteromonadales</taxon>
        <taxon>Pseudoalteromonadaceae</taxon>
        <taxon>Pseudoalteromonas</taxon>
    </lineage>
</organism>
<dbReference type="SUPFAM" id="SSF48452">
    <property type="entry name" value="TPR-like"/>
    <property type="match status" value="1"/>
</dbReference>
<gene>
    <name evidence="1" type="ORF">OM33_17735</name>
</gene>
<dbReference type="InterPro" id="IPR011990">
    <property type="entry name" value="TPR-like_helical_dom_sf"/>
</dbReference>
<keyword evidence="2" id="KW-1185">Reference proteome</keyword>
<proteinExistence type="predicted"/>
<dbReference type="RefSeq" id="WP_040135563.1">
    <property type="nucleotide sequence ID" value="NZ_CP009889.1"/>
</dbReference>
<dbReference type="STRING" id="1348114.OM33_17735"/>
<dbReference type="AlphaFoldDB" id="A0A0A7EK50"/>
<dbReference type="eggNOG" id="COG0457">
    <property type="taxonomic scope" value="Bacteria"/>
</dbReference>
<reference evidence="1 2" key="1">
    <citation type="submission" date="2014-11" db="EMBL/GenBank/DDBJ databases">
        <title>Complete Genome Sequence of Pseudoalteromonas sp. Strain OCN003 Isolated from Kaneohe Bay, Oahu, Hawaii.</title>
        <authorList>
            <person name="Beurmann S."/>
            <person name="Videau P."/>
            <person name="Ushijima B."/>
            <person name="Smith A.M."/>
            <person name="Aeby G.S."/>
            <person name="Callahan S.M."/>
            <person name="Belcaid M."/>
        </authorList>
    </citation>
    <scope>NUCLEOTIDE SEQUENCE [LARGE SCALE GENOMIC DNA]</scope>
    <source>
        <strain evidence="1 2">OCN003</strain>
    </source>
</reference>
<evidence type="ECO:0000313" key="2">
    <source>
        <dbReference type="Proteomes" id="UP000030341"/>
    </source>
</evidence>
<dbReference type="KEGG" id="pseo:OM33_17735"/>
<dbReference type="OrthoDB" id="5614121at2"/>
<evidence type="ECO:0000313" key="1">
    <source>
        <dbReference type="EMBL" id="AIY66928.1"/>
    </source>
</evidence>
<dbReference type="EMBL" id="CP009889">
    <property type="protein sequence ID" value="AIY66928.1"/>
    <property type="molecule type" value="Genomic_DNA"/>
</dbReference>
<accession>A0A0A7EK50</accession>
<dbReference type="HOGENOM" id="CLU_620920_0_0_6"/>